<dbReference type="EMBL" id="MVHE01000043">
    <property type="protein sequence ID" value="ORA16637.1"/>
    <property type="molecule type" value="Genomic_DNA"/>
</dbReference>
<proteinExistence type="predicted"/>
<comment type="caution">
    <text evidence="1">The sequence shown here is derived from an EMBL/GenBank/DDBJ whole genome shotgun (WGS) entry which is preliminary data.</text>
</comment>
<evidence type="ECO:0000313" key="2">
    <source>
        <dbReference type="Proteomes" id="UP000192284"/>
    </source>
</evidence>
<sequence length="73" mass="7900">MALAFMKLMTAKVSAALDACLRHEAQQSKLIISAITREALEPCCSGAEHTIATEVGSQPRLWSMRLGECRLPG</sequence>
<dbReference type="Proteomes" id="UP000192284">
    <property type="component" value="Unassembled WGS sequence"/>
</dbReference>
<protein>
    <submittedName>
        <fullName evidence="1">Uncharacterized protein</fullName>
    </submittedName>
</protein>
<organism evidence="1 2">
    <name type="scientific">Mycobacterium angelicum</name>
    <dbReference type="NCBI Taxonomy" id="470074"/>
    <lineage>
        <taxon>Bacteria</taxon>
        <taxon>Bacillati</taxon>
        <taxon>Actinomycetota</taxon>
        <taxon>Actinomycetes</taxon>
        <taxon>Mycobacteriales</taxon>
        <taxon>Mycobacteriaceae</taxon>
        <taxon>Mycobacterium</taxon>
    </lineage>
</organism>
<dbReference type="OrthoDB" id="4286349at2"/>
<gene>
    <name evidence="1" type="ORF">BST12_20385</name>
</gene>
<reference evidence="1 2" key="1">
    <citation type="submission" date="2017-02" db="EMBL/GenBank/DDBJ databases">
        <title>The new phylogeny of genus Mycobacterium.</title>
        <authorList>
            <person name="Tortoli E."/>
            <person name="Trovato A."/>
            <person name="Cirillo D.M."/>
        </authorList>
    </citation>
    <scope>NUCLEOTIDE SEQUENCE [LARGE SCALE GENOMIC DNA]</scope>
    <source>
        <strain evidence="1 2">DSM 45057</strain>
    </source>
</reference>
<accession>A0A1W9ZJD7</accession>
<keyword evidence="2" id="KW-1185">Reference proteome</keyword>
<name>A0A1W9ZJD7_MYCAN</name>
<evidence type="ECO:0000313" key="1">
    <source>
        <dbReference type="EMBL" id="ORA16637.1"/>
    </source>
</evidence>
<dbReference type="AlphaFoldDB" id="A0A1W9ZJD7"/>
<dbReference type="RefSeq" id="WP_083114926.1">
    <property type="nucleotide sequence ID" value="NZ_JACKTS010000037.1"/>
</dbReference>